<reference evidence="1" key="2">
    <citation type="journal article" date="2023" name="ISME Commun">
        <title>Characterization of a bloom-associated alphaproteobacterial lineage, 'Candidatus Phycosocius': insights into freshwater algal-bacterial interactions.</title>
        <authorList>
            <person name="Tanabe Y."/>
            <person name="Yamaguchi H."/>
            <person name="Yoshida M."/>
            <person name="Kai A."/>
            <person name="Okazaki Y."/>
        </authorList>
    </citation>
    <scope>NUCLEOTIDE SEQUENCE</scope>
    <source>
        <strain evidence="1">BOTRYCO-1</strain>
    </source>
</reference>
<protein>
    <submittedName>
        <fullName evidence="1">Carotenoid 1,2-hydratase</fullName>
    </submittedName>
</protein>
<comment type="caution">
    <text evidence="1">The sequence shown here is derived from an EMBL/GenBank/DDBJ whole genome shotgun (WGS) entry which is preliminary data.</text>
</comment>
<name>A0ABQ4PUB7_9PROT</name>
<gene>
    <name evidence="1" type="ORF">PsB1_0725</name>
</gene>
<dbReference type="SUPFAM" id="SSF159245">
    <property type="entry name" value="AttH-like"/>
    <property type="match status" value="1"/>
</dbReference>
<reference evidence="1" key="1">
    <citation type="submission" date="2021-05" db="EMBL/GenBank/DDBJ databases">
        <authorList>
            <person name="Tanabe Y."/>
        </authorList>
    </citation>
    <scope>NUCLEOTIDE SEQUENCE</scope>
    <source>
        <strain evidence="1">BOTRYCO-1</strain>
    </source>
</reference>
<proteinExistence type="predicted"/>
<sequence length="320" mass="36220">MVQFSLNQTRQCPQFDTPIGGDGGYGWWYIDAISDDGIHGLTLIAFIGSVFSPYYAWSGWANPLDHCAVNVALYRFDGARGRWAMTERGARTLSRTATELSIGPSRLVWEDGVLTITIDEICAPIPLRVKGTIRLFPEVMTEAAFDLDPAGRHQWRPLAPRARVELDLSHPALSWSGDGYFDTNHGTEPLERAFTHWHWGRAHLGNDLRIFYDVIYPDQREGSAHLSVSKSGEVTSLAHMTHKGLSSSFWGIRRKAWCDRDAPISVLKSLEDTPFYARSALSTSIDGERVTMMHETLNLERLRQPIIRAMLPFRMPRSFW</sequence>
<accession>A0ABQ4PUB7</accession>
<organism evidence="1 2">
    <name type="scientific">Candidatus Phycosocius spiralis</name>
    <dbReference type="NCBI Taxonomy" id="2815099"/>
    <lineage>
        <taxon>Bacteria</taxon>
        <taxon>Pseudomonadati</taxon>
        <taxon>Pseudomonadota</taxon>
        <taxon>Alphaproteobacteria</taxon>
        <taxon>Caulobacterales</taxon>
        <taxon>Caulobacterales incertae sedis</taxon>
        <taxon>Candidatus Phycosocius</taxon>
    </lineage>
</organism>
<evidence type="ECO:0000313" key="2">
    <source>
        <dbReference type="Proteomes" id="UP001161064"/>
    </source>
</evidence>
<dbReference type="EMBL" id="BPFZ01000003">
    <property type="protein sequence ID" value="GIU66571.1"/>
    <property type="molecule type" value="Genomic_DNA"/>
</dbReference>
<evidence type="ECO:0000313" key="1">
    <source>
        <dbReference type="EMBL" id="GIU66571.1"/>
    </source>
</evidence>
<dbReference type="CDD" id="cd21471">
    <property type="entry name" value="CrtC-like"/>
    <property type="match status" value="1"/>
</dbReference>
<dbReference type="RefSeq" id="WP_284359140.1">
    <property type="nucleotide sequence ID" value="NZ_BPFZ01000003.1"/>
</dbReference>
<dbReference type="Proteomes" id="UP001161064">
    <property type="component" value="Unassembled WGS sequence"/>
</dbReference>
<keyword evidence="2" id="KW-1185">Reference proteome</keyword>